<name>A0A1I5X9B3_9PSEU</name>
<sequence length="182" mass="19630">MWRAVVSGIKAGHVETMRQGFVLKPQLHAFVGGRLLGYIQLRPVRRGEDARTGIVEMSGFAAAAGADEVVVAWETQDIAVACELPARHESAGLNIVRATADESTLYPFAYREQQIGLTDAGLASIAPQWTSTGAAQPATNLEPAISALLEFSFRPYENGSHDLFQQSAALLESQGHRIRLTA</sequence>
<gene>
    <name evidence="1" type="ORF">SAMN05421854_110105</name>
</gene>
<evidence type="ECO:0000313" key="1">
    <source>
        <dbReference type="EMBL" id="SFQ28494.1"/>
    </source>
</evidence>
<dbReference type="Proteomes" id="UP000199137">
    <property type="component" value="Unassembled WGS sequence"/>
</dbReference>
<dbReference type="EMBL" id="FOWC01000010">
    <property type="protein sequence ID" value="SFQ28494.1"/>
    <property type="molecule type" value="Genomic_DNA"/>
</dbReference>
<dbReference type="AlphaFoldDB" id="A0A1I5X9B3"/>
<organism evidence="1 2">
    <name type="scientific">Amycolatopsis rubida</name>
    <dbReference type="NCBI Taxonomy" id="112413"/>
    <lineage>
        <taxon>Bacteria</taxon>
        <taxon>Bacillati</taxon>
        <taxon>Actinomycetota</taxon>
        <taxon>Actinomycetes</taxon>
        <taxon>Pseudonocardiales</taxon>
        <taxon>Pseudonocardiaceae</taxon>
        <taxon>Amycolatopsis</taxon>
    </lineage>
</organism>
<proteinExistence type="predicted"/>
<accession>A0A1I5X9B3</accession>
<protein>
    <submittedName>
        <fullName evidence="1">Uncharacterized protein</fullName>
    </submittedName>
</protein>
<evidence type="ECO:0000313" key="2">
    <source>
        <dbReference type="Proteomes" id="UP000199137"/>
    </source>
</evidence>
<reference evidence="1 2" key="1">
    <citation type="submission" date="2016-10" db="EMBL/GenBank/DDBJ databases">
        <authorList>
            <person name="de Groot N.N."/>
        </authorList>
    </citation>
    <scope>NUCLEOTIDE SEQUENCE [LARGE SCALE GENOMIC DNA]</scope>
    <source>
        <strain evidence="1 2">DSM 44637</strain>
    </source>
</reference>